<dbReference type="EMBL" id="JADJMS010000014">
    <property type="protein sequence ID" value="MBK7414945.1"/>
    <property type="molecule type" value="Genomic_DNA"/>
</dbReference>
<accession>A0A935K913</accession>
<protein>
    <submittedName>
        <fullName evidence="1">Uncharacterized protein</fullName>
    </submittedName>
</protein>
<evidence type="ECO:0000313" key="1">
    <source>
        <dbReference type="EMBL" id="MBK7414945.1"/>
    </source>
</evidence>
<proteinExistence type="predicted"/>
<comment type="caution">
    <text evidence="1">The sequence shown here is derived from an EMBL/GenBank/DDBJ whole genome shotgun (WGS) entry which is preliminary data.</text>
</comment>
<dbReference type="AlphaFoldDB" id="A0A935K913"/>
<gene>
    <name evidence="1" type="ORF">IPJ38_07290</name>
</gene>
<name>A0A935K913_9RHOO</name>
<sequence length="409" mass="44884">MTRLLAVLLILLLAAGGLLIAVVDNKPLVSRSESISPIAVAQARGLFSSNDPRRLQAGEARSTAIPAALIDEGINYIASRFLRGRGSLALAEDAAEIRLSLRLPYLPGDHFLNLSGTLREAKGEPRLAAAHLGALPVPPALVEFTITHAIRLAGYEQEWQLARKAITSLEFDPQHQRVTVAYVWEPALLDRARNFAVNPQDIARIRSAHEALAALLDNKAPGSRLALPEVLKSLLNVGGEDQAQNRRAVLLALAAYLSEKNLAHVIPEAQNWPRIRPVMLTLHGRYDSAQHFAISSALAAWAGEPIADAIGVYKEMLDSRHGSGFSFADLAADRSGTRFGEQLTRHPERIDHLLTSGFSDQDIAPALNDLPEYLSEREFQRRFGGPGKPAYQQMLDEIERRLNKIPLYE</sequence>
<dbReference type="Proteomes" id="UP000739411">
    <property type="component" value="Unassembled WGS sequence"/>
</dbReference>
<evidence type="ECO:0000313" key="2">
    <source>
        <dbReference type="Proteomes" id="UP000739411"/>
    </source>
</evidence>
<organism evidence="1 2">
    <name type="scientific">Candidatus Dechloromonas phosphorivorans</name>
    <dbReference type="NCBI Taxonomy" id="2899244"/>
    <lineage>
        <taxon>Bacteria</taxon>
        <taxon>Pseudomonadati</taxon>
        <taxon>Pseudomonadota</taxon>
        <taxon>Betaproteobacteria</taxon>
        <taxon>Rhodocyclales</taxon>
        <taxon>Azonexaceae</taxon>
        <taxon>Dechloromonas</taxon>
    </lineage>
</organism>
<reference evidence="1 2" key="1">
    <citation type="submission" date="2020-10" db="EMBL/GenBank/DDBJ databases">
        <title>Connecting structure to function with the recovery of over 1000 high-quality activated sludge metagenome-assembled genomes encoding full-length rRNA genes using long-read sequencing.</title>
        <authorList>
            <person name="Singleton C.M."/>
            <person name="Petriglieri F."/>
            <person name="Kristensen J.M."/>
            <person name="Kirkegaard R.H."/>
            <person name="Michaelsen T.Y."/>
            <person name="Andersen M.H."/>
            <person name="Karst S.M."/>
            <person name="Dueholm M.S."/>
            <person name="Nielsen P.H."/>
            <person name="Albertsen M."/>
        </authorList>
    </citation>
    <scope>NUCLEOTIDE SEQUENCE [LARGE SCALE GENOMIC DNA]</scope>
    <source>
        <strain evidence="1">EsbW_18-Q3-R4-48_BATAC.463</strain>
    </source>
</reference>